<reference evidence="4" key="1">
    <citation type="submission" date="2017-02" db="UniProtKB">
        <authorList>
            <consortium name="WormBaseParasite"/>
        </authorList>
    </citation>
    <scope>IDENTIFICATION</scope>
</reference>
<gene>
    <name evidence="2" type="ORF">TCLT_LOCUS7490</name>
</gene>
<feature type="signal peptide" evidence="1">
    <location>
        <begin position="1"/>
        <end position="16"/>
    </location>
</feature>
<proteinExistence type="predicted"/>
<dbReference type="EMBL" id="UYYF01004513">
    <property type="protein sequence ID" value="VDN04953.1"/>
    <property type="molecule type" value="Genomic_DNA"/>
</dbReference>
<accession>A0A0N5D3I9</accession>
<sequence length="73" mass="8400">MLSVITLLVTCVFVTARPPTADEIQQELSEQQIYDTKDDYDLLPAVDSIPESLKESLIKQKSRYLDMLRQQNL</sequence>
<evidence type="ECO:0000313" key="3">
    <source>
        <dbReference type="Proteomes" id="UP000276776"/>
    </source>
</evidence>
<dbReference type="OrthoDB" id="5849715at2759"/>
<dbReference type="Proteomes" id="UP000276776">
    <property type="component" value="Unassembled WGS sequence"/>
</dbReference>
<evidence type="ECO:0000256" key="1">
    <source>
        <dbReference type="SAM" id="SignalP"/>
    </source>
</evidence>
<dbReference type="WBParaSite" id="TCLT_0000750101-mRNA-1">
    <property type="protein sequence ID" value="TCLT_0000750101-mRNA-1"/>
    <property type="gene ID" value="TCLT_0000750101"/>
</dbReference>
<protein>
    <submittedName>
        <fullName evidence="4">Metalloproteinase</fullName>
    </submittedName>
</protein>
<evidence type="ECO:0000313" key="4">
    <source>
        <dbReference type="WBParaSite" id="TCLT_0000750101-mRNA-1"/>
    </source>
</evidence>
<reference evidence="2 3" key="2">
    <citation type="submission" date="2018-11" db="EMBL/GenBank/DDBJ databases">
        <authorList>
            <consortium name="Pathogen Informatics"/>
        </authorList>
    </citation>
    <scope>NUCLEOTIDE SEQUENCE [LARGE SCALE GENOMIC DNA]</scope>
</reference>
<dbReference type="AlphaFoldDB" id="A0A0N5D3I9"/>
<dbReference type="OMA" id="MRYLEML"/>
<keyword evidence="3" id="KW-1185">Reference proteome</keyword>
<evidence type="ECO:0000313" key="2">
    <source>
        <dbReference type="EMBL" id="VDN04953.1"/>
    </source>
</evidence>
<keyword evidence="1" id="KW-0732">Signal</keyword>
<feature type="chain" id="PRO_5043126690" evidence="1">
    <location>
        <begin position="17"/>
        <end position="73"/>
    </location>
</feature>
<organism evidence="4">
    <name type="scientific">Thelazia callipaeda</name>
    <name type="common">Oriental eyeworm</name>
    <name type="synonym">Parasitic nematode</name>
    <dbReference type="NCBI Taxonomy" id="103827"/>
    <lineage>
        <taxon>Eukaryota</taxon>
        <taxon>Metazoa</taxon>
        <taxon>Ecdysozoa</taxon>
        <taxon>Nematoda</taxon>
        <taxon>Chromadorea</taxon>
        <taxon>Rhabditida</taxon>
        <taxon>Spirurina</taxon>
        <taxon>Spiruromorpha</taxon>
        <taxon>Thelazioidea</taxon>
        <taxon>Thelaziidae</taxon>
        <taxon>Thelazia</taxon>
    </lineage>
</organism>
<name>A0A0N5D3I9_THECL</name>